<gene>
    <name evidence="1" type="ORF">UBRO_20514</name>
</gene>
<dbReference type="AlphaFoldDB" id="A0A1K0H2J7"/>
<accession>A0A1K0H2J7</accession>
<protein>
    <submittedName>
        <fullName evidence="1">Uncharacterized protein</fullName>
    </submittedName>
</protein>
<dbReference type="EMBL" id="LT558119">
    <property type="protein sequence ID" value="SAM76210.1"/>
    <property type="molecule type" value="Genomic_DNA"/>
</dbReference>
<reference evidence="2" key="1">
    <citation type="submission" date="2016-04" db="EMBL/GenBank/DDBJ databases">
        <authorList>
            <person name="Guldener U."/>
            <person name="Guldener U."/>
        </authorList>
    </citation>
    <scope>NUCLEOTIDE SEQUENCE [LARGE SCALE GENOMIC DNA]</scope>
    <source>
        <strain evidence="2">UB2112</strain>
    </source>
</reference>
<evidence type="ECO:0000313" key="2">
    <source>
        <dbReference type="Proteomes" id="UP000179920"/>
    </source>
</evidence>
<evidence type="ECO:0000313" key="1">
    <source>
        <dbReference type="EMBL" id="SAM76210.1"/>
    </source>
</evidence>
<proteinExistence type="predicted"/>
<organism evidence="1 2">
    <name type="scientific">Ustilago bromivora</name>
    <dbReference type="NCBI Taxonomy" id="307758"/>
    <lineage>
        <taxon>Eukaryota</taxon>
        <taxon>Fungi</taxon>
        <taxon>Dikarya</taxon>
        <taxon>Basidiomycota</taxon>
        <taxon>Ustilaginomycotina</taxon>
        <taxon>Ustilaginomycetes</taxon>
        <taxon>Ustilaginales</taxon>
        <taxon>Ustilaginaceae</taxon>
        <taxon>Ustilago</taxon>
    </lineage>
</organism>
<dbReference type="Proteomes" id="UP000179920">
    <property type="component" value="Chromosome III"/>
</dbReference>
<sequence length="118" mass="13387">MDEVGVRGASPSLRVRRNVRGEHVEEGYTKWMKWGDPSVLIVMGPAQKISDLRSAQKIQDLQRMCRVHKDMKLAELQDPNRFQQTQAGCRFLAELTGTDERRITQSSLQATCKRGSGE</sequence>
<name>A0A1K0H2J7_9BASI</name>